<reference evidence="8" key="1">
    <citation type="submission" date="2016-10" db="EMBL/GenBank/DDBJ databases">
        <authorList>
            <person name="Varghese N."/>
            <person name="Submissions S."/>
        </authorList>
    </citation>
    <scope>NUCLEOTIDE SEQUENCE [LARGE SCALE GENOMIC DNA]</scope>
    <source>
        <strain evidence="8">DSM 3695</strain>
    </source>
</reference>
<dbReference type="NCBIfam" id="TIGR02937">
    <property type="entry name" value="sigma70-ECF"/>
    <property type="match status" value="1"/>
</dbReference>
<dbReference type="GO" id="GO:0006352">
    <property type="term" value="P:DNA-templated transcription initiation"/>
    <property type="evidence" value="ECO:0007669"/>
    <property type="project" value="InterPro"/>
</dbReference>
<dbReference type="OrthoDB" id="799938at2"/>
<dbReference type="AlphaFoldDB" id="A0A1I0QYE3"/>
<organism evidence="7 8">
    <name type="scientific">Chitinophaga arvensicola</name>
    <dbReference type="NCBI Taxonomy" id="29529"/>
    <lineage>
        <taxon>Bacteria</taxon>
        <taxon>Pseudomonadati</taxon>
        <taxon>Bacteroidota</taxon>
        <taxon>Chitinophagia</taxon>
        <taxon>Chitinophagales</taxon>
        <taxon>Chitinophagaceae</taxon>
        <taxon>Chitinophaga</taxon>
    </lineage>
</organism>
<feature type="domain" description="RNA polymerase sigma factor 70 region 4 type 2" evidence="6">
    <location>
        <begin position="123"/>
        <end position="173"/>
    </location>
</feature>
<name>A0A1I0QYE3_9BACT</name>
<dbReference type="RefSeq" id="WP_089893608.1">
    <property type="nucleotide sequence ID" value="NZ_FOJG01000001.1"/>
</dbReference>
<dbReference type="SUPFAM" id="SSF88946">
    <property type="entry name" value="Sigma2 domain of RNA polymerase sigma factors"/>
    <property type="match status" value="1"/>
</dbReference>
<dbReference type="InterPro" id="IPR007627">
    <property type="entry name" value="RNA_pol_sigma70_r2"/>
</dbReference>
<dbReference type="Proteomes" id="UP000199310">
    <property type="component" value="Unassembled WGS sequence"/>
</dbReference>
<dbReference type="InterPro" id="IPR039425">
    <property type="entry name" value="RNA_pol_sigma-70-like"/>
</dbReference>
<dbReference type="Gene3D" id="1.10.10.10">
    <property type="entry name" value="Winged helix-like DNA-binding domain superfamily/Winged helix DNA-binding domain"/>
    <property type="match status" value="1"/>
</dbReference>
<evidence type="ECO:0000256" key="4">
    <source>
        <dbReference type="ARBA" id="ARBA00023163"/>
    </source>
</evidence>
<gene>
    <name evidence="7" type="ORF">SAMN04488122_1902</name>
</gene>
<evidence type="ECO:0000259" key="5">
    <source>
        <dbReference type="Pfam" id="PF04542"/>
    </source>
</evidence>
<dbReference type="Gene3D" id="1.10.1740.10">
    <property type="match status" value="1"/>
</dbReference>
<protein>
    <submittedName>
        <fullName evidence="7">RNA polymerase sigma-70 factor, ECF subfamily</fullName>
    </submittedName>
</protein>
<dbReference type="PANTHER" id="PTHR43133">
    <property type="entry name" value="RNA POLYMERASE ECF-TYPE SIGMA FACTO"/>
    <property type="match status" value="1"/>
</dbReference>
<dbReference type="SUPFAM" id="SSF88659">
    <property type="entry name" value="Sigma3 and sigma4 domains of RNA polymerase sigma factors"/>
    <property type="match status" value="1"/>
</dbReference>
<dbReference type="InterPro" id="IPR036388">
    <property type="entry name" value="WH-like_DNA-bd_sf"/>
</dbReference>
<keyword evidence="2" id="KW-0805">Transcription regulation</keyword>
<dbReference type="InterPro" id="IPR013249">
    <property type="entry name" value="RNA_pol_sigma70_r4_t2"/>
</dbReference>
<dbReference type="Pfam" id="PF08281">
    <property type="entry name" value="Sigma70_r4_2"/>
    <property type="match status" value="1"/>
</dbReference>
<dbReference type="GO" id="GO:0003677">
    <property type="term" value="F:DNA binding"/>
    <property type="evidence" value="ECO:0007669"/>
    <property type="project" value="InterPro"/>
</dbReference>
<dbReference type="Pfam" id="PF04542">
    <property type="entry name" value="Sigma70_r2"/>
    <property type="match status" value="1"/>
</dbReference>
<evidence type="ECO:0000256" key="3">
    <source>
        <dbReference type="ARBA" id="ARBA00023082"/>
    </source>
</evidence>
<evidence type="ECO:0000256" key="2">
    <source>
        <dbReference type="ARBA" id="ARBA00023015"/>
    </source>
</evidence>
<sequence>MHDNIYIDKALFQRISEGDEAAFGILFNTSLMTLEPFIRKLVKSPDSAKEVIQATFLRVWLSRDKLSGVEHPKAWLYKVAANECYTYMRKEATEYRLRETAVVEEDEADTATRRLTLKELHAIIEEAVMLLSPQRRRIYQMSRNKGMKIPEIATELDLSPNSVKNALVFSLKAIREHLRKNGHAIPLVYLLFICK</sequence>
<evidence type="ECO:0000256" key="1">
    <source>
        <dbReference type="ARBA" id="ARBA00010641"/>
    </source>
</evidence>
<dbReference type="GO" id="GO:0016987">
    <property type="term" value="F:sigma factor activity"/>
    <property type="evidence" value="ECO:0007669"/>
    <property type="project" value="UniProtKB-KW"/>
</dbReference>
<evidence type="ECO:0000313" key="7">
    <source>
        <dbReference type="EMBL" id="SEW32798.1"/>
    </source>
</evidence>
<proteinExistence type="inferred from homology"/>
<dbReference type="InterPro" id="IPR013325">
    <property type="entry name" value="RNA_pol_sigma_r2"/>
</dbReference>
<dbReference type="InterPro" id="IPR014284">
    <property type="entry name" value="RNA_pol_sigma-70_dom"/>
</dbReference>
<accession>A0A1I0QYE3</accession>
<evidence type="ECO:0000313" key="8">
    <source>
        <dbReference type="Proteomes" id="UP000199310"/>
    </source>
</evidence>
<evidence type="ECO:0000259" key="6">
    <source>
        <dbReference type="Pfam" id="PF08281"/>
    </source>
</evidence>
<dbReference type="EMBL" id="FOJG01000001">
    <property type="protein sequence ID" value="SEW32798.1"/>
    <property type="molecule type" value="Genomic_DNA"/>
</dbReference>
<dbReference type="InterPro" id="IPR013324">
    <property type="entry name" value="RNA_pol_sigma_r3/r4-like"/>
</dbReference>
<dbReference type="STRING" id="29529.SAMN04488122_1902"/>
<feature type="domain" description="RNA polymerase sigma-70 region 2" evidence="5">
    <location>
        <begin position="37"/>
        <end position="92"/>
    </location>
</feature>
<keyword evidence="4" id="KW-0804">Transcription</keyword>
<comment type="similarity">
    <text evidence="1">Belongs to the sigma-70 factor family. ECF subfamily.</text>
</comment>
<keyword evidence="3" id="KW-0731">Sigma factor</keyword>
<keyword evidence="8" id="KW-1185">Reference proteome</keyword>
<dbReference type="PANTHER" id="PTHR43133:SF46">
    <property type="entry name" value="RNA POLYMERASE SIGMA-70 FACTOR ECF SUBFAMILY"/>
    <property type="match status" value="1"/>
</dbReference>